<feature type="transmembrane region" description="Helical" evidence="2">
    <location>
        <begin position="123"/>
        <end position="146"/>
    </location>
</feature>
<feature type="transmembrane region" description="Helical" evidence="2">
    <location>
        <begin position="56"/>
        <end position="80"/>
    </location>
</feature>
<feature type="transmembrane region" description="Helical" evidence="2">
    <location>
        <begin position="236"/>
        <end position="253"/>
    </location>
</feature>
<feature type="transmembrane region" description="Helical" evidence="2">
    <location>
        <begin position="166"/>
        <end position="188"/>
    </location>
</feature>
<evidence type="ECO:0000256" key="2">
    <source>
        <dbReference type="SAM" id="Phobius"/>
    </source>
</evidence>
<keyword evidence="5" id="KW-1185">Reference proteome</keyword>
<sequence>MFERSTQSLGEHLWLERLLAYSCTSALVVAVYDFCLTFDDEVAMIWPQDWKYPAKWIFLVSRYVGLISQIALTIMLVLLPNEDCTVWDGQKWYILNVLAISILFGCMQALLALRVYLLYTRDVVLGVILVSMIVMELLALPVGIYFTLDGPLAFWCFKAIRSKDSMYLGAVFMPPHLIVMGLSTYQILVGWNRRWGSQPIIWTLLRGDALLVVLVLSFFVLEMNLSALGEPYSHFIHWWMLALFPSAICRTIIHTQSLLAPSLYDQHFSGVLTTCIFEYGATTDVNHRSTGLLNGTSMDTRSRISLPNPPLRSVASQRKPGSVNSSSLTNRYPLGCS</sequence>
<gene>
    <name evidence="4" type="ORF">CPB83DRAFT_864685</name>
</gene>
<name>A0A9P6E4J3_9AGAR</name>
<accession>A0A9P6E4J3</accession>
<evidence type="ECO:0000313" key="5">
    <source>
        <dbReference type="Proteomes" id="UP000807306"/>
    </source>
</evidence>
<dbReference type="AlphaFoldDB" id="A0A9P6E4J3"/>
<feature type="transmembrane region" description="Helical" evidence="2">
    <location>
        <begin position="92"/>
        <end position="111"/>
    </location>
</feature>
<feature type="transmembrane region" description="Helical" evidence="2">
    <location>
        <begin position="200"/>
        <end position="221"/>
    </location>
</feature>
<comment type="caution">
    <text evidence="4">The sequence shown here is derived from an EMBL/GenBank/DDBJ whole genome shotgun (WGS) entry which is preliminary data.</text>
</comment>
<dbReference type="EMBL" id="MU157952">
    <property type="protein sequence ID" value="KAF9522298.1"/>
    <property type="molecule type" value="Genomic_DNA"/>
</dbReference>
<feature type="transmembrane region" description="Helical" evidence="2">
    <location>
        <begin position="18"/>
        <end position="35"/>
    </location>
</feature>
<feature type="region of interest" description="Disordered" evidence="1">
    <location>
        <begin position="292"/>
        <end position="337"/>
    </location>
</feature>
<keyword evidence="2" id="KW-0812">Transmembrane</keyword>
<dbReference type="OrthoDB" id="3020506at2759"/>
<proteinExistence type="predicted"/>
<keyword evidence="2" id="KW-0472">Membrane</keyword>
<organism evidence="4 5">
    <name type="scientific">Crepidotus variabilis</name>
    <dbReference type="NCBI Taxonomy" id="179855"/>
    <lineage>
        <taxon>Eukaryota</taxon>
        <taxon>Fungi</taxon>
        <taxon>Dikarya</taxon>
        <taxon>Basidiomycota</taxon>
        <taxon>Agaricomycotina</taxon>
        <taxon>Agaricomycetes</taxon>
        <taxon>Agaricomycetidae</taxon>
        <taxon>Agaricales</taxon>
        <taxon>Agaricineae</taxon>
        <taxon>Crepidotaceae</taxon>
        <taxon>Crepidotus</taxon>
    </lineage>
</organism>
<evidence type="ECO:0000259" key="3">
    <source>
        <dbReference type="Pfam" id="PF20151"/>
    </source>
</evidence>
<evidence type="ECO:0000313" key="4">
    <source>
        <dbReference type="EMBL" id="KAF9522298.1"/>
    </source>
</evidence>
<feature type="compositionally biased region" description="Polar residues" evidence="1">
    <location>
        <begin position="292"/>
        <end position="305"/>
    </location>
</feature>
<dbReference type="Pfam" id="PF20151">
    <property type="entry name" value="DUF6533"/>
    <property type="match status" value="1"/>
</dbReference>
<dbReference type="InterPro" id="IPR045340">
    <property type="entry name" value="DUF6533"/>
</dbReference>
<dbReference type="Proteomes" id="UP000807306">
    <property type="component" value="Unassembled WGS sequence"/>
</dbReference>
<keyword evidence="2" id="KW-1133">Transmembrane helix</keyword>
<reference evidence="4" key="1">
    <citation type="submission" date="2020-11" db="EMBL/GenBank/DDBJ databases">
        <authorList>
            <consortium name="DOE Joint Genome Institute"/>
            <person name="Ahrendt S."/>
            <person name="Riley R."/>
            <person name="Andreopoulos W."/>
            <person name="Labutti K."/>
            <person name="Pangilinan J."/>
            <person name="Ruiz-Duenas F.J."/>
            <person name="Barrasa J.M."/>
            <person name="Sanchez-Garcia M."/>
            <person name="Camarero S."/>
            <person name="Miyauchi S."/>
            <person name="Serrano A."/>
            <person name="Linde D."/>
            <person name="Babiker R."/>
            <person name="Drula E."/>
            <person name="Ayuso-Fernandez I."/>
            <person name="Pacheco R."/>
            <person name="Padilla G."/>
            <person name="Ferreira P."/>
            <person name="Barriuso J."/>
            <person name="Kellner H."/>
            <person name="Castanera R."/>
            <person name="Alfaro M."/>
            <person name="Ramirez L."/>
            <person name="Pisabarro A.G."/>
            <person name="Kuo A."/>
            <person name="Tritt A."/>
            <person name="Lipzen A."/>
            <person name="He G."/>
            <person name="Yan M."/>
            <person name="Ng V."/>
            <person name="Cullen D."/>
            <person name="Martin F."/>
            <person name="Rosso M.-N."/>
            <person name="Henrissat B."/>
            <person name="Hibbett D."/>
            <person name="Martinez A.T."/>
            <person name="Grigoriev I.V."/>
        </authorList>
    </citation>
    <scope>NUCLEOTIDE SEQUENCE</scope>
    <source>
        <strain evidence="4">CBS 506.95</strain>
    </source>
</reference>
<protein>
    <recommendedName>
        <fullName evidence="3">DUF6533 domain-containing protein</fullName>
    </recommendedName>
</protein>
<evidence type="ECO:0000256" key="1">
    <source>
        <dbReference type="SAM" id="MobiDB-lite"/>
    </source>
</evidence>
<feature type="domain" description="DUF6533" evidence="3">
    <location>
        <begin position="21"/>
        <end position="67"/>
    </location>
</feature>